<feature type="region of interest" description="Disordered" evidence="1">
    <location>
        <begin position="1"/>
        <end position="56"/>
    </location>
</feature>
<evidence type="ECO:0000313" key="4">
    <source>
        <dbReference type="Proteomes" id="UP001218218"/>
    </source>
</evidence>
<evidence type="ECO:0000259" key="2">
    <source>
        <dbReference type="Pfam" id="PF16486"/>
    </source>
</evidence>
<evidence type="ECO:0000256" key="1">
    <source>
        <dbReference type="SAM" id="MobiDB-lite"/>
    </source>
</evidence>
<sequence>MPPCAQNRRSRGGGCGPGRGAGPSHDAGPGRGGPPQPAHRRPPAHMTGVRRPDYGSSGRAINIHVNSFTTEIPDGTICHYDVVVSADKVLPAATNMRLIKALQYHAAPEIITDIRRAFGGRKNFYASVELVLGGDSHKFISSDRPPRIYKICRGLVATINTEIFHRFIRGQQSHDTTVSIALMVYSSLCLGPCAHILCRHNLGARDDPLRSDQGCRTFF</sequence>
<reference evidence="3" key="1">
    <citation type="submission" date="2023-03" db="EMBL/GenBank/DDBJ databases">
        <title>Massive genome expansion in bonnet fungi (Mycena s.s.) driven by repeated elements and novel gene families across ecological guilds.</title>
        <authorList>
            <consortium name="Lawrence Berkeley National Laboratory"/>
            <person name="Harder C.B."/>
            <person name="Miyauchi S."/>
            <person name="Viragh M."/>
            <person name="Kuo A."/>
            <person name="Thoen E."/>
            <person name="Andreopoulos B."/>
            <person name="Lu D."/>
            <person name="Skrede I."/>
            <person name="Drula E."/>
            <person name="Henrissat B."/>
            <person name="Morin E."/>
            <person name="Kohler A."/>
            <person name="Barry K."/>
            <person name="LaButti K."/>
            <person name="Morin E."/>
            <person name="Salamov A."/>
            <person name="Lipzen A."/>
            <person name="Mereny Z."/>
            <person name="Hegedus B."/>
            <person name="Baldrian P."/>
            <person name="Stursova M."/>
            <person name="Weitz H."/>
            <person name="Taylor A."/>
            <person name="Grigoriev I.V."/>
            <person name="Nagy L.G."/>
            <person name="Martin F."/>
            <person name="Kauserud H."/>
        </authorList>
    </citation>
    <scope>NUCLEOTIDE SEQUENCE</scope>
    <source>
        <strain evidence="3">CBHHK002</strain>
    </source>
</reference>
<feature type="compositionally biased region" description="Gly residues" evidence="1">
    <location>
        <begin position="12"/>
        <end position="21"/>
    </location>
</feature>
<evidence type="ECO:0000313" key="3">
    <source>
        <dbReference type="EMBL" id="KAJ7321824.1"/>
    </source>
</evidence>
<accession>A0AAD6ZHD8</accession>
<keyword evidence="4" id="KW-1185">Reference proteome</keyword>
<name>A0AAD6ZHD8_9AGAR</name>
<feature type="domain" description="Protein argonaute N-terminal" evidence="2">
    <location>
        <begin position="59"/>
        <end position="179"/>
    </location>
</feature>
<dbReference type="EMBL" id="JARIHO010000049">
    <property type="protein sequence ID" value="KAJ7321824.1"/>
    <property type="molecule type" value="Genomic_DNA"/>
</dbReference>
<gene>
    <name evidence="3" type="ORF">DFH08DRAFT_888690</name>
</gene>
<dbReference type="Proteomes" id="UP001218218">
    <property type="component" value="Unassembled WGS sequence"/>
</dbReference>
<protein>
    <recommendedName>
        <fullName evidence="2">Protein argonaute N-terminal domain-containing protein</fullName>
    </recommendedName>
</protein>
<proteinExistence type="predicted"/>
<dbReference type="Pfam" id="PF16486">
    <property type="entry name" value="ArgoN"/>
    <property type="match status" value="1"/>
</dbReference>
<dbReference type="AlphaFoldDB" id="A0AAD6ZHD8"/>
<comment type="caution">
    <text evidence="3">The sequence shown here is derived from an EMBL/GenBank/DDBJ whole genome shotgun (WGS) entry which is preliminary data.</text>
</comment>
<organism evidence="3 4">
    <name type="scientific">Mycena albidolilacea</name>
    <dbReference type="NCBI Taxonomy" id="1033008"/>
    <lineage>
        <taxon>Eukaryota</taxon>
        <taxon>Fungi</taxon>
        <taxon>Dikarya</taxon>
        <taxon>Basidiomycota</taxon>
        <taxon>Agaricomycotina</taxon>
        <taxon>Agaricomycetes</taxon>
        <taxon>Agaricomycetidae</taxon>
        <taxon>Agaricales</taxon>
        <taxon>Marasmiineae</taxon>
        <taxon>Mycenaceae</taxon>
        <taxon>Mycena</taxon>
    </lineage>
</organism>
<dbReference type="InterPro" id="IPR032474">
    <property type="entry name" value="Argonaute_N"/>
</dbReference>